<dbReference type="GO" id="GO:0022857">
    <property type="term" value="F:transmembrane transporter activity"/>
    <property type="evidence" value="ECO:0007669"/>
    <property type="project" value="InterPro"/>
</dbReference>
<feature type="transmembrane region" description="Helical" evidence="6">
    <location>
        <begin position="6"/>
        <end position="23"/>
    </location>
</feature>
<keyword evidence="2" id="KW-1003">Cell membrane</keyword>
<dbReference type="OrthoDB" id="9792579at2"/>
<feature type="transmembrane region" description="Helical" evidence="6">
    <location>
        <begin position="128"/>
        <end position="145"/>
    </location>
</feature>
<dbReference type="AlphaFoldDB" id="A0A0A0JW33"/>
<evidence type="ECO:0000256" key="5">
    <source>
        <dbReference type="ARBA" id="ARBA00023136"/>
    </source>
</evidence>
<dbReference type="PANTHER" id="PTHR43370:SF2">
    <property type="entry name" value="ABC TRANSPORTER PERMEASE PROTEIN"/>
    <property type="match status" value="1"/>
</dbReference>
<feature type="transmembrane region" description="Helical" evidence="6">
    <location>
        <begin position="175"/>
        <end position="193"/>
    </location>
</feature>
<keyword evidence="8" id="KW-1185">Reference proteome</keyword>
<feature type="transmembrane region" description="Helical" evidence="6">
    <location>
        <begin position="257"/>
        <end position="276"/>
    </location>
</feature>
<evidence type="ECO:0000256" key="3">
    <source>
        <dbReference type="ARBA" id="ARBA00022692"/>
    </source>
</evidence>
<evidence type="ECO:0000256" key="4">
    <source>
        <dbReference type="ARBA" id="ARBA00022989"/>
    </source>
</evidence>
<feature type="transmembrane region" description="Helical" evidence="6">
    <location>
        <begin position="55"/>
        <end position="74"/>
    </location>
</feature>
<dbReference type="Proteomes" id="UP000030013">
    <property type="component" value="Unassembled WGS sequence"/>
</dbReference>
<evidence type="ECO:0000256" key="2">
    <source>
        <dbReference type="ARBA" id="ARBA00022475"/>
    </source>
</evidence>
<feature type="transmembrane region" description="Helical" evidence="6">
    <location>
        <begin position="86"/>
        <end position="108"/>
    </location>
</feature>
<dbReference type="Pfam" id="PF02653">
    <property type="entry name" value="BPD_transp_2"/>
    <property type="match status" value="1"/>
</dbReference>
<gene>
    <name evidence="7" type="ORF">N801_15090</name>
</gene>
<comment type="subcellular location">
    <subcellularLocation>
        <location evidence="1">Cell membrane</location>
        <topology evidence="1">Multi-pass membrane protein</topology>
    </subcellularLocation>
</comment>
<name>A0A0A0JW33_9MICO</name>
<evidence type="ECO:0000256" key="1">
    <source>
        <dbReference type="ARBA" id="ARBA00004651"/>
    </source>
</evidence>
<feature type="transmembrane region" description="Helical" evidence="6">
    <location>
        <begin position="30"/>
        <end position="49"/>
    </location>
</feature>
<evidence type="ECO:0000313" key="7">
    <source>
        <dbReference type="EMBL" id="KGN40302.1"/>
    </source>
</evidence>
<proteinExistence type="predicted"/>
<keyword evidence="4 6" id="KW-1133">Transmembrane helix</keyword>
<accession>A0A0A0JW33</accession>
<protein>
    <submittedName>
        <fullName evidence="7">Ribose ABC transporter permease</fullName>
    </submittedName>
</protein>
<dbReference type="STRING" id="1385519.N801_15090"/>
<dbReference type="eggNOG" id="COG1079">
    <property type="taxonomic scope" value="Bacteria"/>
</dbReference>
<dbReference type="CDD" id="cd06580">
    <property type="entry name" value="TM_PBP1_transp_TpRbsC_like"/>
    <property type="match status" value="1"/>
</dbReference>
<evidence type="ECO:0000313" key="8">
    <source>
        <dbReference type="Proteomes" id="UP000030013"/>
    </source>
</evidence>
<dbReference type="PANTHER" id="PTHR43370">
    <property type="entry name" value="SUGAR ABC TRANSPORTER INTEGRAL MEMBRANE PROTEIN-RELATED"/>
    <property type="match status" value="1"/>
</dbReference>
<keyword evidence="3 6" id="KW-0812">Transmembrane</keyword>
<dbReference type="RefSeq" id="WP_035939189.1">
    <property type="nucleotide sequence ID" value="NZ_AVPL01000046.1"/>
</dbReference>
<sequence>MTEFLTLTITAMVPFLFVAQGTMLSGRAGIFNVAQEGLMLLGAAVGYLVSLKMGGNVVGLIVAALAGAVVGFILSWATTSLRLDQFVVGLALFFLAGGTASLLYRIVIGDDEPPRIKPLPDLVLGQDAMVFVAIGLSVFLWWWLYRTDAGMRLRSVGENPKAADSLGINVARTRMWAGTVGAALMAVGGAYLPMVFSGVYADGIVAGRGWLAIALAFFGGWRPQFILAGAAFFAAMDVLAQRAQVSGIGIPHQFVSMLPYLATLLVMVFALRWALVPQFLGKNYDRESRIVG</sequence>
<dbReference type="GO" id="GO:0005886">
    <property type="term" value="C:plasma membrane"/>
    <property type="evidence" value="ECO:0007669"/>
    <property type="project" value="UniProtKB-SubCell"/>
</dbReference>
<comment type="caution">
    <text evidence="7">The sequence shown here is derived from an EMBL/GenBank/DDBJ whole genome shotgun (WGS) entry which is preliminary data.</text>
</comment>
<reference evidence="7 8" key="1">
    <citation type="submission" date="2013-08" db="EMBL/GenBank/DDBJ databases">
        <title>The genome sequence of Knoellia aerolata.</title>
        <authorList>
            <person name="Zhu W."/>
            <person name="Wang G."/>
        </authorList>
    </citation>
    <scope>NUCLEOTIDE SEQUENCE [LARGE SCALE GENOMIC DNA]</scope>
    <source>
        <strain evidence="7 8">DSM 18566</strain>
    </source>
</reference>
<keyword evidence="5 6" id="KW-0472">Membrane</keyword>
<dbReference type="InterPro" id="IPR001851">
    <property type="entry name" value="ABC_transp_permease"/>
</dbReference>
<organism evidence="7 8">
    <name type="scientific">Knoellia aerolata DSM 18566</name>
    <dbReference type="NCBI Taxonomy" id="1385519"/>
    <lineage>
        <taxon>Bacteria</taxon>
        <taxon>Bacillati</taxon>
        <taxon>Actinomycetota</taxon>
        <taxon>Actinomycetes</taxon>
        <taxon>Micrococcales</taxon>
        <taxon>Intrasporangiaceae</taxon>
        <taxon>Knoellia</taxon>
    </lineage>
</organism>
<evidence type="ECO:0000256" key="6">
    <source>
        <dbReference type="SAM" id="Phobius"/>
    </source>
</evidence>
<dbReference type="EMBL" id="AVPL01000046">
    <property type="protein sequence ID" value="KGN40302.1"/>
    <property type="molecule type" value="Genomic_DNA"/>
</dbReference>